<evidence type="ECO:0000256" key="6">
    <source>
        <dbReference type="ARBA" id="ARBA00023136"/>
    </source>
</evidence>
<comment type="similarity">
    <text evidence="2">Belongs to the SPCS1 family.</text>
</comment>
<dbReference type="GO" id="GO:0006465">
    <property type="term" value="P:signal peptide processing"/>
    <property type="evidence" value="ECO:0007669"/>
    <property type="project" value="InterPro"/>
</dbReference>
<sequence>MDILQDIGRQLVFPIDFESQKYTESLSNKALYLITLISFISGCLTQSLIITGIVFVSGIVLVLAVVLPPYAAYNKQRPQWANSGPTLVVPE</sequence>
<comment type="caution">
    <text evidence="8">The sequence shown here is derived from an EMBL/GenBank/DDBJ whole genome shotgun (WGS) entry which is preliminary data.</text>
</comment>
<keyword evidence="9" id="KW-1185">Reference proteome</keyword>
<dbReference type="InterPro" id="IPR009542">
    <property type="entry name" value="Spc1/SPCS1"/>
</dbReference>
<proteinExistence type="inferred from homology"/>
<dbReference type="GO" id="GO:0005787">
    <property type="term" value="C:signal peptidase complex"/>
    <property type="evidence" value="ECO:0007669"/>
    <property type="project" value="InterPro"/>
</dbReference>
<keyword evidence="6 7" id="KW-0472">Membrane</keyword>
<dbReference type="EMBL" id="CCBQ010000039">
    <property type="protein sequence ID" value="CDO94627.1"/>
    <property type="molecule type" value="Genomic_DNA"/>
</dbReference>
<name>A0A0A8L8R2_9SACH</name>
<comment type="subcellular location">
    <subcellularLocation>
        <location evidence="1">Endoplasmic reticulum membrane</location>
        <topology evidence="1">Multi-pass membrane protein</topology>
    </subcellularLocation>
</comment>
<evidence type="ECO:0000256" key="4">
    <source>
        <dbReference type="ARBA" id="ARBA00022824"/>
    </source>
</evidence>
<organism evidence="8 9">
    <name type="scientific">Kluyveromyces dobzhanskii CBS 2104</name>
    <dbReference type="NCBI Taxonomy" id="1427455"/>
    <lineage>
        <taxon>Eukaryota</taxon>
        <taxon>Fungi</taxon>
        <taxon>Dikarya</taxon>
        <taxon>Ascomycota</taxon>
        <taxon>Saccharomycotina</taxon>
        <taxon>Saccharomycetes</taxon>
        <taxon>Saccharomycetales</taxon>
        <taxon>Saccharomycetaceae</taxon>
        <taxon>Kluyveromyces</taxon>
    </lineage>
</organism>
<keyword evidence="4" id="KW-0256">Endoplasmic reticulum</keyword>
<dbReference type="OrthoDB" id="263893at2759"/>
<keyword evidence="5 7" id="KW-1133">Transmembrane helix</keyword>
<evidence type="ECO:0000256" key="7">
    <source>
        <dbReference type="SAM" id="Phobius"/>
    </source>
</evidence>
<accession>A0A0A8L8R2</accession>
<evidence type="ECO:0000256" key="2">
    <source>
        <dbReference type="ARBA" id="ARBA00005245"/>
    </source>
</evidence>
<protein>
    <submittedName>
        <fullName evidence="8">WGS project CCBQ000000000 data, contig 00014</fullName>
    </submittedName>
</protein>
<feature type="transmembrane region" description="Helical" evidence="7">
    <location>
        <begin position="30"/>
        <end position="49"/>
    </location>
</feature>
<evidence type="ECO:0000313" key="8">
    <source>
        <dbReference type="EMBL" id="CDO94627.1"/>
    </source>
</evidence>
<dbReference type="Proteomes" id="UP000031516">
    <property type="component" value="Unassembled WGS sequence"/>
</dbReference>
<dbReference type="Pfam" id="PF06645">
    <property type="entry name" value="SPC12"/>
    <property type="match status" value="1"/>
</dbReference>
<evidence type="ECO:0000313" key="9">
    <source>
        <dbReference type="Proteomes" id="UP000031516"/>
    </source>
</evidence>
<evidence type="ECO:0000256" key="1">
    <source>
        <dbReference type="ARBA" id="ARBA00004477"/>
    </source>
</evidence>
<gene>
    <name evidence="8" type="ORF">KLDO_g2886B</name>
</gene>
<feature type="transmembrane region" description="Helical" evidence="7">
    <location>
        <begin position="55"/>
        <end position="73"/>
    </location>
</feature>
<evidence type="ECO:0000256" key="3">
    <source>
        <dbReference type="ARBA" id="ARBA00022692"/>
    </source>
</evidence>
<dbReference type="AlphaFoldDB" id="A0A0A8L8R2"/>
<keyword evidence="3 7" id="KW-0812">Transmembrane</keyword>
<evidence type="ECO:0000256" key="5">
    <source>
        <dbReference type="ARBA" id="ARBA00022989"/>
    </source>
</evidence>
<reference evidence="8 9" key="1">
    <citation type="submission" date="2014-03" db="EMBL/GenBank/DDBJ databases">
        <title>The genome of Kluyveromyces dobzhanskii.</title>
        <authorList>
            <person name="Nystedt B."/>
            <person name="Astrom S."/>
        </authorList>
    </citation>
    <scope>NUCLEOTIDE SEQUENCE [LARGE SCALE GENOMIC DNA]</scope>
    <source>
        <strain evidence="8 9">CBS 2104</strain>
    </source>
</reference>